<dbReference type="Proteomes" id="UP000182257">
    <property type="component" value="Unassembled WGS sequence"/>
</dbReference>
<gene>
    <name evidence="1" type="ORF">SAMN05216462_3105</name>
</gene>
<name>A0A1H4F3J2_XYLRU</name>
<evidence type="ECO:0008006" key="3">
    <source>
        <dbReference type="Google" id="ProtNLM"/>
    </source>
</evidence>
<sequence>MSYLSNKMDILKGAFMGNLMKLKALYDIRIRKSIRLSAQQDTSVIVSLTSYDKRVNSSVVYTIYSLIQQTIRPERIVLWLNEQKFCNENLPGNLRFLCNYGLEIRYAKDIRSYTKIIHALSEFADKHIITVDDDVFYGRLLVQELIEAHNKHPQAIITNYAKMPTTDIHSKLEPYIKWPEYYHASAGLSYDSAKLFPLGVGGVFYPSHVFDEEVKNEAVFTRLCPNADDVWLYVMGLRCKAEKRILTNSRINCYHTDLLRQYFTHDRLTNSNRIGGENDTQLQALLTHYNMTI</sequence>
<evidence type="ECO:0000313" key="2">
    <source>
        <dbReference type="Proteomes" id="UP000182257"/>
    </source>
</evidence>
<accession>A0A1H4F3J2</accession>
<protein>
    <recommendedName>
        <fullName evidence="3">Glycosyl transferase family 2</fullName>
    </recommendedName>
</protein>
<dbReference type="SUPFAM" id="SSF53448">
    <property type="entry name" value="Nucleotide-diphospho-sugar transferases"/>
    <property type="match status" value="1"/>
</dbReference>
<reference evidence="1 2" key="1">
    <citation type="submission" date="2016-10" db="EMBL/GenBank/DDBJ databases">
        <authorList>
            <person name="de Groot N.N."/>
        </authorList>
    </citation>
    <scope>NUCLEOTIDE SEQUENCE [LARGE SCALE GENOMIC DNA]</scope>
    <source>
        <strain evidence="1 2">D31d</strain>
    </source>
</reference>
<dbReference type="InterPro" id="IPR029044">
    <property type="entry name" value="Nucleotide-diphossugar_trans"/>
</dbReference>
<dbReference type="EMBL" id="FNRF01000007">
    <property type="protein sequence ID" value="SEA91906.1"/>
    <property type="molecule type" value="Genomic_DNA"/>
</dbReference>
<evidence type="ECO:0000313" key="1">
    <source>
        <dbReference type="EMBL" id="SEA91906.1"/>
    </source>
</evidence>
<dbReference type="AlphaFoldDB" id="A0A1H4F3J2"/>
<proteinExistence type="predicted"/>
<organism evidence="1 2">
    <name type="scientific">Xylanibacter ruminicola</name>
    <name type="common">Prevotella ruminicola</name>
    <dbReference type="NCBI Taxonomy" id="839"/>
    <lineage>
        <taxon>Bacteria</taxon>
        <taxon>Pseudomonadati</taxon>
        <taxon>Bacteroidota</taxon>
        <taxon>Bacteroidia</taxon>
        <taxon>Bacteroidales</taxon>
        <taxon>Prevotellaceae</taxon>
        <taxon>Xylanibacter</taxon>
    </lineage>
</organism>